<comment type="caution">
    <text evidence="1">The sequence shown here is derived from an EMBL/GenBank/DDBJ whole genome shotgun (WGS) entry which is preliminary data.</text>
</comment>
<dbReference type="EMBL" id="VSRR010079114">
    <property type="protein sequence ID" value="MPC88836.1"/>
    <property type="molecule type" value="Genomic_DNA"/>
</dbReference>
<gene>
    <name evidence="1" type="ORF">E2C01_083757</name>
</gene>
<accession>A0A5B7J4H2</accession>
<proteinExistence type="predicted"/>
<dbReference type="Proteomes" id="UP000324222">
    <property type="component" value="Unassembled WGS sequence"/>
</dbReference>
<sequence length="68" mass="7834">MRTLVALEDAAPRLFTRPSRHYHPFPPVPQNEPVVHDLRRPSRDKTICTQLMAPLDKRCPVLVKGKHV</sequence>
<keyword evidence="2" id="KW-1185">Reference proteome</keyword>
<protein>
    <submittedName>
        <fullName evidence="1">Uncharacterized protein</fullName>
    </submittedName>
</protein>
<evidence type="ECO:0000313" key="2">
    <source>
        <dbReference type="Proteomes" id="UP000324222"/>
    </source>
</evidence>
<name>A0A5B7J4H2_PORTR</name>
<evidence type="ECO:0000313" key="1">
    <source>
        <dbReference type="EMBL" id="MPC88836.1"/>
    </source>
</evidence>
<reference evidence="1 2" key="1">
    <citation type="submission" date="2019-05" db="EMBL/GenBank/DDBJ databases">
        <title>Another draft genome of Portunus trituberculatus and its Hox gene families provides insights of decapod evolution.</title>
        <authorList>
            <person name="Jeong J.-H."/>
            <person name="Song I."/>
            <person name="Kim S."/>
            <person name="Choi T."/>
            <person name="Kim D."/>
            <person name="Ryu S."/>
            <person name="Kim W."/>
        </authorList>
    </citation>
    <scope>NUCLEOTIDE SEQUENCE [LARGE SCALE GENOMIC DNA]</scope>
    <source>
        <tissue evidence="1">Muscle</tissue>
    </source>
</reference>
<organism evidence="1 2">
    <name type="scientific">Portunus trituberculatus</name>
    <name type="common">Swimming crab</name>
    <name type="synonym">Neptunus trituberculatus</name>
    <dbReference type="NCBI Taxonomy" id="210409"/>
    <lineage>
        <taxon>Eukaryota</taxon>
        <taxon>Metazoa</taxon>
        <taxon>Ecdysozoa</taxon>
        <taxon>Arthropoda</taxon>
        <taxon>Crustacea</taxon>
        <taxon>Multicrustacea</taxon>
        <taxon>Malacostraca</taxon>
        <taxon>Eumalacostraca</taxon>
        <taxon>Eucarida</taxon>
        <taxon>Decapoda</taxon>
        <taxon>Pleocyemata</taxon>
        <taxon>Brachyura</taxon>
        <taxon>Eubrachyura</taxon>
        <taxon>Portunoidea</taxon>
        <taxon>Portunidae</taxon>
        <taxon>Portuninae</taxon>
        <taxon>Portunus</taxon>
    </lineage>
</organism>
<dbReference type="AlphaFoldDB" id="A0A5B7J4H2"/>